<comment type="caution">
    <text evidence="2">The sequence shown here is derived from an EMBL/GenBank/DDBJ whole genome shotgun (WGS) entry which is preliminary data.</text>
</comment>
<dbReference type="GeneID" id="94428699"/>
<feature type="compositionally biased region" description="Gly residues" evidence="1">
    <location>
        <begin position="609"/>
        <end position="618"/>
    </location>
</feature>
<keyword evidence="2" id="KW-0812">Transmembrane</keyword>
<sequence>MPRLPGLRAGPSRHRKSAYVEKVLSGFILLQLCVPLDSVCSLAFSGDVPAGLSGSLGWGDTAENKVLILSAVEDTLVSSGGVQVGGEYLDGTDSRLRHSETYPGIHSLLYLLSKGPNPAGRQPRSSLRRPMGKTCFTLPKPVLFSRSAVRAADFQQSPEESAGSSGEATGQEVEQALLQNLINAELADAAKKVTRDGHATWKLGSWFPSRAPEWQRLNGLSEKEQKAAHIWTIVKGSTQALAPGSATISFFSASDPTGTISAVAAAMFEKTRAVFLHVPQYLSMDAAGEEASVLPSEAHEFSLNTAIAGSSTAVTPAVALTFDVVAHEVIPAGITAHSVAQSLGSLSSENAAKVASAVENLVALILQRFRGRGTFPVIFVRFRKVEIHTETEPSLAEKHGIIKGKERPSTETKSGVRVTLVPYADDHNECGRFIPLLPYQTTISAAAQAHVVRLLGAADFGEIFLTAVKDLRSKGPFYQPANMRYIQDMRLDWLLYGLFAKLPGLILDKQLGESSAILLHKHNPEGDRARCVRTYVLPLADSDPFYEFTKMFCYNFPEVLYPSSAGSGEFALNALFAGAALAEVFTEEDRGTSADSQAYDSDREAAGNGTDGPAGGDGEAPTPRMLSAGEEDISADSMAPHSEDGPEVDVDGMYSKEKGNSKEGARLPDGVSSSAERPQTSLVPSEEPSKAKEESGALPAGDGLTPVTAEEAVDRPSSSEEKQPSVQVQRTAPILELLPKKFVEAMQERFGRRWVSFTRVVSSTSILKDYIQIASFMVSQAEEGIVVLPDRRIVLRRSPVSAELSAALRHHLSLRLNGDISGDLADPLLYAYNQGKAAWVKAVRGLLRFKSLVGTKSLS</sequence>
<organism evidence="2 3">
    <name type="scientific">Cystoisospora suis</name>
    <dbReference type="NCBI Taxonomy" id="483139"/>
    <lineage>
        <taxon>Eukaryota</taxon>
        <taxon>Sar</taxon>
        <taxon>Alveolata</taxon>
        <taxon>Apicomplexa</taxon>
        <taxon>Conoidasida</taxon>
        <taxon>Coccidia</taxon>
        <taxon>Eucoccidiorida</taxon>
        <taxon>Eimeriorina</taxon>
        <taxon>Sarcocystidae</taxon>
        <taxon>Cystoisospora</taxon>
    </lineage>
</organism>
<feature type="compositionally biased region" description="Basic and acidic residues" evidence="1">
    <location>
        <begin position="712"/>
        <end position="723"/>
    </location>
</feature>
<evidence type="ECO:0000313" key="2">
    <source>
        <dbReference type="EMBL" id="PHJ20852.1"/>
    </source>
</evidence>
<dbReference type="OrthoDB" id="330833at2759"/>
<feature type="compositionally biased region" description="Basic and acidic residues" evidence="1">
    <location>
        <begin position="654"/>
        <end position="666"/>
    </location>
</feature>
<evidence type="ECO:0000256" key="1">
    <source>
        <dbReference type="SAM" id="MobiDB-lite"/>
    </source>
</evidence>
<gene>
    <name evidence="2" type="ORF">CSUI_005311</name>
</gene>
<dbReference type="RefSeq" id="XP_067922537.1">
    <property type="nucleotide sequence ID" value="XM_068065488.1"/>
</dbReference>
<dbReference type="Proteomes" id="UP000221165">
    <property type="component" value="Unassembled WGS sequence"/>
</dbReference>
<reference evidence="2 3" key="1">
    <citation type="journal article" date="2017" name="Int. J. Parasitol.">
        <title>The genome of the protozoan parasite Cystoisospora suis and a reverse vaccinology approach to identify vaccine candidates.</title>
        <authorList>
            <person name="Palmieri N."/>
            <person name="Shrestha A."/>
            <person name="Ruttkowski B."/>
            <person name="Beck T."/>
            <person name="Vogl C."/>
            <person name="Tomley F."/>
            <person name="Blake D.P."/>
            <person name="Joachim A."/>
        </authorList>
    </citation>
    <scope>NUCLEOTIDE SEQUENCE [LARGE SCALE GENOMIC DNA]</scope>
    <source>
        <strain evidence="2 3">Wien I</strain>
    </source>
</reference>
<dbReference type="VEuPathDB" id="ToxoDB:CSUI_005311"/>
<protein>
    <submittedName>
        <fullName evidence="2">Transmembrane protein</fullName>
    </submittedName>
</protein>
<feature type="compositionally biased region" description="Polar residues" evidence="1">
    <location>
        <begin position="671"/>
        <end position="683"/>
    </location>
</feature>
<dbReference type="AlphaFoldDB" id="A0A2C6KY12"/>
<evidence type="ECO:0000313" key="3">
    <source>
        <dbReference type="Proteomes" id="UP000221165"/>
    </source>
</evidence>
<proteinExistence type="predicted"/>
<keyword evidence="3" id="KW-1185">Reference proteome</keyword>
<feature type="region of interest" description="Disordered" evidence="1">
    <location>
        <begin position="587"/>
        <end position="728"/>
    </location>
</feature>
<name>A0A2C6KY12_9APIC</name>
<dbReference type="EMBL" id="MIGC01002571">
    <property type="protein sequence ID" value="PHJ20852.1"/>
    <property type="molecule type" value="Genomic_DNA"/>
</dbReference>
<keyword evidence="2" id="KW-0472">Membrane</keyword>
<accession>A0A2C6KY12</accession>